<protein>
    <recommendedName>
        <fullName evidence="4">Head protein</fullName>
    </recommendedName>
</protein>
<dbReference type="AlphaFoldDB" id="A0A1R1JSL9"/>
<dbReference type="OrthoDB" id="6985194at2"/>
<dbReference type="EMBL" id="MJMN01000016">
    <property type="protein sequence ID" value="OMG85397.1"/>
    <property type="molecule type" value="Genomic_DNA"/>
</dbReference>
<name>A0A1R1JSL9_ALCXX</name>
<gene>
    <name evidence="2" type="ORF">BIZ92_27000</name>
</gene>
<proteinExistence type="predicted"/>
<dbReference type="Pfam" id="PF17236">
    <property type="entry name" value="SU10_MCP"/>
    <property type="match status" value="1"/>
</dbReference>
<reference evidence="2 3" key="1">
    <citation type="submission" date="2016-09" db="EMBL/GenBank/DDBJ databases">
        <title>Phylogenomics of Achromobacter.</title>
        <authorList>
            <person name="Jeukens J."/>
            <person name="Freschi L."/>
            <person name="Vincent A.T."/>
            <person name="Emond-Rheault J.-G."/>
            <person name="Kukavica-Ibrulj I."/>
            <person name="Charette S.J."/>
            <person name="Levesque R.C."/>
        </authorList>
    </citation>
    <scope>NUCLEOTIDE SEQUENCE [LARGE SCALE GENOMIC DNA]</scope>
    <source>
        <strain evidence="2 3">AUS488</strain>
    </source>
</reference>
<dbReference type="RefSeq" id="WP_076412532.1">
    <property type="nucleotide sequence ID" value="NZ_MJMN01000016.1"/>
</dbReference>
<evidence type="ECO:0000313" key="3">
    <source>
        <dbReference type="Proteomes" id="UP000187251"/>
    </source>
</evidence>
<dbReference type="Proteomes" id="UP000187251">
    <property type="component" value="Unassembled WGS sequence"/>
</dbReference>
<organism evidence="2 3">
    <name type="scientific">Alcaligenes xylosoxydans xylosoxydans</name>
    <name type="common">Achromobacter xylosoxidans</name>
    <dbReference type="NCBI Taxonomy" id="85698"/>
    <lineage>
        <taxon>Bacteria</taxon>
        <taxon>Pseudomonadati</taxon>
        <taxon>Pseudomonadota</taxon>
        <taxon>Betaproteobacteria</taxon>
        <taxon>Burkholderiales</taxon>
        <taxon>Alcaligenaceae</taxon>
        <taxon>Achromobacter</taxon>
    </lineage>
</organism>
<sequence length="313" mass="33794">MAKLANSFATFDAVGNREALSDAIYNISPEETPFVSAIGKGKATAVYEEWQTDALEAATNNKVVQGNEPTPQVITPTVRLGNRTQISEKTFAVTGTQEVVNKAGRKSEVSYQDVKKMVELKRDIEFAALQNTTAIAAASATAPQSRGALGFIKTNTSKASDGADPDPVANTAPTDGTQRAFTEALLVDAATKAWNSGGNPNLLFLPSAQRPVFSAFNAGAQKQYAINEKELTATIAVYEGDYGTYKVVNSRYQRQRDVFGIDPSMWSVLTLRPFKSTELAKTGDNVKKMVNTEWTLKCDNEAANFAVRDLTTA</sequence>
<comment type="caution">
    <text evidence="2">The sequence shown here is derived from an EMBL/GenBank/DDBJ whole genome shotgun (WGS) entry which is preliminary data.</text>
</comment>
<evidence type="ECO:0000313" key="2">
    <source>
        <dbReference type="EMBL" id="OMG85397.1"/>
    </source>
</evidence>
<evidence type="ECO:0000256" key="1">
    <source>
        <dbReference type="SAM" id="MobiDB-lite"/>
    </source>
</evidence>
<dbReference type="InterPro" id="IPR035198">
    <property type="entry name" value="SU10_MCP"/>
</dbReference>
<accession>A0A1R1JSL9</accession>
<evidence type="ECO:0008006" key="4">
    <source>
        <dbReference type="Google" id="ProtNLM"/>
    </source>
</evidence>
<feature type="region of interest" description="Disordered" evidence="1">
    <location>
        <begin position="156"/>
        <end position="175"/>
    </location>
</feature>